<keyword evidence="1" id="KW-0812">Transmembrane</keyword>
<proteinExistence type="predicted"/>
<accession>A0A8K0WQR4</accession>
<reference evidence="2" key="1">
    <citation type="journal article" date="2021" name="Nat. Commun.">
        <title>Genetic determinants of endophytism in the Arabidopsis root mycobiome.</title>
        <authorList>
            <person name="Mesny F."/>
            <person name="Miyauchi S."/>
            <person name="Thiergart T."/>
            <person name="Pickel B."/>
            <person name="Atanasova L."/>
            <person name="Karlsson M."/>
            <person name="Huettel B."/>
            <person name="Barry K.W."/>
            <person name="Haridas S."/>
            <person name="Chen C."/>
            <person name="Bauer D."/>
            <person name="Andreopoulos W."/>
            <person name="Pangilinan J."/>
            <person name="LaButti K."/>
            <person name="Riley R."/>
            <person name="Lipzen A."/>
            <person name="Clum A."/>
            <person name="Drula E."/>
            <person name="Henrissat B."/>
            <person name="Kohler A."/>
            <person name="Grigoriev I.V."/>
            <person name="Martin F.M."/>
            <person name="Hacquard S."/>
        </authorList>
    </citation>
    <scope>NUCLEOTIDE SEQUENCE</scope>
    <source>
        <strain evidence="2">MPI-CAGE-CH-0235</strain>
    </source>
</reference>
<evidence type="ECO:0000313" key="2">
    <source>
        <dbReference type="EMBL" id="KAH7318623.1"/>
    </source>
</evidence>
<evidence type="ECO:0000313" key="3">
    <source>
        <dbReference type="Proteomes" id="UP000813444"/>
    </source>
</evidence>
<keyword evidence="1" id="KW-0472">Membrane</keyword>
<keyword evidence="1" id="KW-1133">Transmembrane helix</keyword>
<dbReference type="Proteomes" id="UP000813444">
    <property type="component" value="Unassembled WGS sequence"/>
</dbReference>
<gene>
    <name evidence="2" type="ORF">B0I35DRAFT_479109</name>
</gene>
<evidence type="ECO:0000256" key="1">
    <source>
        <dbReference type="SAM" id="Phobius"/>
    </source>
</evidence>
<protein>
    <submittedName>
        <fullName evidence="2">Uncharacterized protein</fullName>
    </submittedName>
</protein>
<feature type="transmembrane region" description="Helical" evidence="1">
    <location>
        <begin position="12"/>
        <end position="34"/>
    </location>
</feature>
<dbReference type="AlphaFoldDB" id="A0A8K0WQR4"/>
<name>A0A8K0WQR4_9HYPO</name>
<organism evidence="2 3">
    <name type="scientific">Stachybotrys elegans</name>
    <dbReference type="NCBI Taxonomy" id="80388"/>
    <lineage>
        <taxon>Eukaryota</taxon>
        <taxon>Fungi</taxon>
        <taxon>Dikarya</taxon>
        <taxon>Ascomycota</taxon>
        <taxon>Pezizomycotina</taxon>
        <taxon>Sordariomycetes</taxon>
        <taxon>Hypocreomycetidae</taxon>
        <taxon>Hypocreales</taxon>
        <taxon>Stachybotryaceae</taxon>
        <taxon>Stachybotrys</taxon>
    </lineage>
</organism>
<dbReference type="EMBL" id="JAGPNK010000007">
    <property type="protein sequence ID" value="KAH7318623.1"/>
    <property type="molecule type" value="Genomic_DNA"/>
</dbReference>
<comment type="caution">
    <text evidence="2">The sequence shown here is derived from an EMBL/GenBank/DDBJ whole genome shotgun (WGS) entry which is preliminary data.</text>
</comment>
<keyword evidence="3" id="KW-1185">Reference proteome</keyword>
<sequence length="75" mass="8113">MRRYFSGPLDPVRLLIVITIIFVALLPSTAGLLISPVPLQGNFSGINHRLEQIHCGASTASASSPQEFAHTLRKS</sequence>